<keyword evidence="9" id="KW-0576">Peroxisome</keyword>
<evidence type="ECO:0000256" key="9">
    <source>
        <dbReference type="ARBA" id="ARBA00023140"/>
    </source>
</evidence>
<feature type="non-terminal residue" evidence="17">
    <location>
        <position position="1"/>
    </location>
</feature>
<evidence type="ECO:0000256" key="11">
    <source>
        <dbReference type="ARBA" id="ARBA00034535"/>
    </source>
</evidence>
<sequence>NDKFGEDSPRASVLQNVIPALAKYCIKTMQPTNFRNPVLSEPRVFGGQYSLSTPAGVVTTSSQPPPLPPRPLQQSVGLGGGIGGYGSGFGSRFGMPSYGYSGFGGGYGGYGSYGGGFGYGGGYGGGMYGNGYGMGANVYPEHRFIQLAEESSRPAFQNIESLVGAIGNIAAMLDSTFFALTSSFRAVLGVAANFAHLRGVFAQFWTSFALFRWIIWAYRKILYWLRITRTDPSTASFKEAFKAAEADKLAPVAQKKGSSMPVVLFLGFIMSAPYLLMKLFGGNSETPDAAKNPRNWTGALEAVAIYNFDASSPNELTIRAGQPVLIAPKSIQVEQNLLNTGWVLASVDNTVSGLIPVNYVQGSKQQQPQPPVTNDVKLHSSETGQLETEA</sequence>
<feature type="transmembrane region" description="Helical" evidence="15">
    <location>
        <begin position="200"/>
        <end position="218"/>
    </location>
</feature>
<keyword evidence="4 15" id="KW-0812">Transmembrane</keyword>
<evidence type="ECO:0000256" key="13">
    <source>
        <dbReference type="PROSITE-ProRule" id="PRU00192"/>
    </source>
</evidence>
<evidence type="ECO:0000256" key="4">
    <source>
        <dbReference type="ARBA" id="ARBA00022692"/>
    </source>
</evidence>
<feature type="domain" description="SH3" evidence="16">
    <location>
        <begin position="297"/>
        <end position="365"/>
    </location>
</feature>
<dbReference type="GO" id="GO:1990429">
    <property type="term" value="C:peroxisomal importomer complex"/>
    <property type="evidence" value="ECO:0007669"/>
    <property type="project" value="TreeGrafter"/>
</dbReference>
<dbReference type="PROSITE" id="PS50002">
    <property type="entry name" value="SH3"/>
    <property type="match status" value="1"/>
</dbReference>
<evidence type="ECO:0000256" key="1">
    <source>
        <dbReference type="ARBA" id="ARBA00006033"/>
    </source>
</evidence>
<feature type="transmembrane region" description="Helical" evidence="15">
    <location>
        <begin position="262"/>
        <end position="281"/>
    </location>
</feature>
<dbReference type="InterPro" id="IPR007223">
    <property type="entry name" value="Peroxin-13_N"/>
</dbReference>
<dbReference type="SMART" id="SM00326">
    <property type="entry name" value="SH3"/>
    <property type="match status" value="1"/>
</dbReference>
<evidence type="ECO:0000256" key="7">
    <source>
        <dbReference type="ARBA" id="ARBA00023010"/>
    </source>
</evidence>
<evidence type="ECO:0000259" key="16">
    <source>
        <dbReference type="PROSITE" id="PS50002"/>
    </source>
</evidence>
<feature type="transmembrane region" description="Helical" evidence="15">
    <location>
        <begin position="162"/>
        <end position="180"/>
    </location>
</feature>
<evidence type="ECO:0000256" key="14">
    <source>
        <dbReference type="SAM" id="MobiDB-lite"/>
    </source>
</evidence>
<evidence type="ECO:0000256" key="8">
    <source>
        <dbReference type="ARBA" id="ARBA00023136"/>
    </source>
</evidence>
<dbReference type="Pfam" id="PF04088">
    <property type="entry name" value="Peroxin-13_N"/>
    <property type="match status" value="1"/>
</dbReference>
<dbReference type="VEuPathDB" id="VectorBase:AALFPA_079666"/>
<evidence type="ECO:0000256" key="6">
    <source>
        <dbReference type="ARBA" id="ARBA00022989"/>
    </source>
</evidence>
<dbReference type="VEuPathDB" id="VectorBase:AALFPA_080501"/>
<keyword evidence="7" id="KW-0811">Translocation</keyword>
<feature type="region of interest" description="Disordered" evidence="14">
    <location>
        <begin position="362"/>
        <end position="390"/>
    </location>
</feature>
<dbReference type="PANTHER" id="PTHR19332">
    <property type="entry name" value="PEROXISOMAL MEMBRANE PROTEIN PEX13"/>
    <property type="match status" value="1"/>
</dbReference>
<keyword evidence="3" id="KW-0813">Transport</keyword>
<keyword evidence="8 15" id="KW-0472">Membrane</keyword>
<comment type="similarity">
    <text evidence="1">Belongs to the peroxin-13 family.</text>
</comment>
<dbReference type="InterPro" id="IPR035463">
    <property type="entry name" value="Pex13"/>
</dbReference>
<evidence type="ECO:0000256" key="5">
    <source>
        <dbReference type="ARBA" id="ARBA00022927"/>
    </source>
</evidence>
<dbReference type="InterPro" id="IPR036028">
    <property type="entry name" value="SH3-like_dom_sf"/>
</dbReference>
<evidence type="ECO:0000256" key="15">
    <source>
        <dbReference type="SAM" id="Phobius"/>
    </source>
</evidence>
<comment type="subcellular location">
    <subcellularLocation>
        <location evidence="12">Peroxisome membrane</location>
    </subcellularLocation>
</comment>
<dbReference type="SUPFAM" id="SSF50044">
    <property type="entry name" value="SH3-domain"/>
    <property type="match status" value="1"/>
</dbReference>
<proteinExistence type="evidence at transcript level"/>
<evidence type="ECO:0000256" key="10">
    <source>
        <dbReference type="ARBA" id="ARBA00029693"/>
    </source>
</evidence>
<accession>A0A023ERA6</accession>
<protein>
    <recommendedName>
        <fullName evidence="11">Peroxisomal membrane protein PEX13</fullName>
    </recommendedName>
    <alternativeName>
        <fullName evidence="10">Peroxin-13</fullName>
    </alternativeName>
</protein>
<keyword evidence="5" id="KW-0653">Protein transport</keyword>
<dbReference type="PANTHER" id="PTHR19332:SF1">
    <property type="entry name" value="PEROXISOMAL MEMBRANE PROTEIN PEX13"/>
    <property type="match status" value="1"/>
</dbReference>
<dbReference type="VEuPathDB" id="VectorBase:AALC636_016000"/>
<dbReference type="InterPro" id="IPR001452">
    <property type="entry name" value="SH3_domain"/>
</dbReference>
<dbReference type="Gene3D" id="2.30.30.40">
    <property type="entry name" value="SH3 Domains"/>
    <property type="match status" value="1"/>
</dbReference>
<evidence type="ECO:0000256" key="12">
    <source>
        <dbReference type="ARBA" id="ARBA00046271"/>
    </source>
</evidence>
<keyword evidence="6 15" id="KW-1133">Transmembrane helix</keyword>
<name>A0A023ERA6_AEDAL</name>
<evidence type="ECO:0000256" key="3">
    <source>
        <dbReference type="ARBA" id="ARBA00022448"/>
    </source>
</evidence>
<evidence type="ECO:0000313" key="17">
    <source>
        <dbReference type="EMBL" id="JAC11693.1"/>
    </source>
</evidence>
<feature type="compositionally biased region" description="Polar residues" evidence="14">
    <location>
        <begin position="381"/>
        <end position="390"/>
    </location>
</feature>
<evidence type="ECO:0000256" key="2">
    <source>
        <dbReference type="ARBA" id="ARBA00022443"/>
    </source>
</evidence>
<dbReference type="EMBL" id="GAPW01001905">
    <property type="protein sequence ID" value="JAC11693.1"/>
    <property type="molecule type" value="mRNA"/>
</dbReference>
<reference evidence="17" key="1">
    <citation type="journal article" date="2014" name="PLoS Negl. Trop. Dis.">
        <title>Identification and characterization of seminal fluid proteins in the Asian tiger mosquito, Aedes albopictus.</title>
        <authorList>
            <person name="Boes K.E."/>
            <person name="Ribeiro J.M."/>
            <person name="Wong A."/>
            <person name="Harrington L.C."/>
            <person name="Wolfner M.F."/>
            <person name="Sirot L.K."/>
        </authorList>
    </citation>
    <scope>NUCLEOTIDE SEQUENCE</scope>
    <source>
        <tissue evidence="17">Reproductive organs</tissue>
    </source>
</reference>
<organism evidence="17">
    <name type="scientific">Aedes albopictus</name>
    <name type="common">Asian tiger mosquito</name>
    <name type="synonym">Stegomyia albopicta</name>
    <dbReference type="NCBI Taxonomy" id="7160"/>
    <lineage>
        <taxon>Eukaryota</taxon>
        <taxon>Metazoa</taxon>
        <taxon>Ecdysozoa</taxon>
        <taxon>Arthropoda</taxon>
        <taxon>Hexapoda</taxon>
        <taxon>Insecta</taxon>
        <taxon>Pterygota</taxon>
        <taxon>Neoptera</taxon>
        <taxon>Endopterygota</taxon>
        <taxon>Diptera</taxon>
        <taxon>Nematocera</taxon>
        <taxon>Culicoidea</taxon>
        <taxon>Culicidae</taxon>
        <taxon>Culicinae</taxon>
        <taxon>Aedini</taxon>
        <taxon>Aedes</taxon>
        <taxon>Stegomyia</taxon>
    </lineage>
</organism>
<dbReference type="AlphaFoldDB" id="A0A023ERA6"/>
<dbReference type="GO" id="GO:0016560">
    <property type="term" value="P:protein import into peroxisome matrix, docking"/>
    <property type="evidence" value="ECO:0007669"/>
    <property type="project" value="InterPro"/>
</dbReference>
<dbReference type="VEuPathDB" id="VectorBase:AALF012497"/>
<dbReference type="GO" id="GO:0005778">
    <property type="term" value="C:peroxisomal membrane"/>
    <property type="evidence" value="ECO:0007669"/>
    <property type="project" value="UniProtKB-SubCell"/>
</dbReference>
<dbReference type="CDD" id="cd11864">
    <property type="entry name" value="SH3_PEX13_eumet"/>
    <property type="match status" value="1"/>
</dbReference>
<keyword evidence="2 13" id="KW-0728">SH3 domain</keyword>